<dbReference type="OrthoDB" id="106589at2"/>
<feature type="transmembrane region" description="Helical" evidence="6">
    <location>
        <begin position="325"/>
        <end position="349"/>
    </location>
</feature>
<dbReference type="GO" id="GO:0022857">
    <property type="term" value="F:transmembrane transporter activity"/>
    <property type="evidence" value="ECO:0007669"/>
    <property type="project" value="InterPro"/>
</dbReference>
<dbReference type="PANTHER" id="PTHR43124:SF3">
    <property type="entry name" value="CHLORAMPHENICOL EFFLUX PUMP RV0191"/>
    <property type="match status" value="1"/>
</dbReference>
<feature type="transmembrane region" description="Helical" evidence="6">
    <location>
        <begin position="103"/>
        <end position="120"/>
    </location>
</feature>
<dbReference type="Pfam" id="PF07690">
    <property type="entry name" value="MFS_1"/>
    <property type="match status" value="1"/>
</dbReference>
<dbReference type="InterPro" id="IPR011701">
    <property type="entry name" value="MFS"/>
</dbReference>
<dbReference type="GO" id="GO:0005886">
    <property type="term" value="C:plasma membrane"/>
    <property type="evidence" value="ECO:0007669"/>
    <property type="project" value="UniProtKB-SubCell"/>
</dbReference>
<name>A0A4Q5IV82_9ACTN</name>
<protein>
    <submittedName>
        <fullName evidence="8">MFS transporter</fullName>
    </submittedName>
</protein>
<evidence type="ECO:0000256" key="4">
    <source>
        <dbReference type="ARBA" id="ARBA00022989"/>
    </source>
</evidence>
<dbReference type="AlphaFoldDB" id="A0A4Q5IV82"/>
<feature type="transmembrane region" description="Helical" evidence="6">
    <location>
        <begin position="356"/>
        <end position="375"/>
    </location>
</feature>
<feature type="domain" description="Major facilitator superfamily (MFS) profile" evidence="7">
    <location>
        <begin position="7"/>
        <end position="385"/>
    </location>
</feature>
<evidence type="ECO:0000313" key="9">
    <source>
        <dbReference type="Proteomes" id="UP000291189"/>
    </source>
</evidence>
<keyword evidence="2" id="KW-1003">Cell membrane</keyword>
<dbReference type="RefSeq" id="WP_129989734.1">
    <property type="nucleotide sequence ID" value="NZ_SDPU01000037.1"/>
</dbReference>
<keyword evidence="4 6" id="KW-1133">Transmembrane helix</keyword>
<evidence type="ECO:0000259" key="7">
    <source>
        <dbReference type="PROSITE" id="PS50850"/>
    </source>
</evidence>
<dbReference type="InterPro" id="IPR036259">
    <property type="entry name" value="MFS_trans_sf"/>
</dbReference>
<dbReference type="InterPro" id="IPR050189">
    <property type="entry name" value="MFS_Efflux_Transporters"/>
</dbReference>
<keyword evidence="5 6" id="KW-0472">Membrane</keyword>
<gene>
    <name evidence="8" type="ORF">ETU37_22625</name>
</gene>
<keyword evidence="3 6" id="KW-0812">Transmembrane</keyword>
<feature type="transmembrane region" description="Helical" evidence="6">
    <location>
        <begin position="206"/>
        <end position="230"/>
    </location>
</feature>
<sequence length="385" mass="40056">MARSPSTIRLLQLVAVVSTLDRYAMPPMLVAIALDLDVALSSVVHAAGAYFLTYGLMQPVWGTVSDQLGRVRTLRLTLVLAGLCGFSSAFVATPVMLGVARGLTGAFFGAAYPSALIYLGDTVPVRFRQREIARLMVGVAIGTAVASIGAGVLAQWSSWRVAFVLTALAALVLAVLLRRLPEPEIEGGRRSVLTPLVAIARSRTTLFVLLLAFTEGMILLGGLTLLPAAVESSGTSASVAGAVAAVYGASVYFCARLVGRLSQHWHPARLIGSGATAAAAACAVVAISPTVLGGVAAALLLGLAWTSMHSTLQTWATEVLPNARANVVSLFAGALFVGSALGAVLVAELAEQDRYALIYLVGAVLCVPLGLAAGWGRWRWRRPVV</sequence>
<dbReference type="PANTHER" id="PTHR43124">
    <property type="entry name" value="PURINE EFFLUX PUMP PBUE"/>
    <property type="match status" value="1"/>
</dbReference>
<dbReference type="InterPro" id="IPR020846">
    <property type="entry name" value="MFS_dom"/>
</dbReference>
<evidence type="ECO:0000256" key="2">
    <source>
        <dbReference type="ARBA" id="ARBA00022475"/>
    </source>
</evidence>
<feature type="transmembrane region" description="Helical" evidence="6">
    <location>
        <begin position="276"/>
        <end position="305"/>
    </location>
</feature>
<dbReference type="EMBL" id="SDPU01000037">
    <property type="protein sequence ID" value="RYU08871.1"/>
    <property type="molecule type" value="Genomic_DNA"/>
</dbReference>
<evidence type="ECO:0000256" key="5">
    <source>
        <dbReference type="ARBA" id="ARBA00023136"/>
    </source>
</evidence>
<feature type="transmembrane region" description="Helical" evidence="6">
    <location>
        <begin position="236"/>
        <end position="255"/>
    </location>
</feature>
<feature type="transmembrane region" description="Helical" evidence="6">
    <location>
        <begin position="159"/>
        <end position="180"/>
    </location>
</feature>
<comment type="subcellular location">
    <subcellularLocation>
        <location evidence="1">Cell membrane</location>
        <topology evidence="1">Multi-pass membrane protein</topology>
    </subcellularLocation>
</comment>
<feature type="transmembrane region" description="Helical" evidence="6">
    <location>
        <begin position="132"/>
        <end position="153"/>
    </location>
</feature>
<dbReference type="SUPFAM" id="SSF103473">
    <property type="entry name" value="MFS general substrate transporter"/>
    <property type="match status" value="1"/>
</dbReference>
<evidence type="ECO:0000256" key="6">
    <source>
        <dbReference type="SAM" id="Phobius"/>
    </source>
</evidence>
<dbReference type="PROSITE" id="PS50850">
    <property type="entry name" value="MFS"/>
    <property type="match status" value="1"/>
</dbReference>
<dbReference type="Gene3D" id="1.20.1250.20">
    <property type="entry name" value="MFS general substrate transporter like domains"/>
    <property type="match status" value="1"/>
</dbReference>
<proteinExistence type="predicted"/>
<feature type="transmembrane region" description="Helical" evidence="6">
    <location>
        <begin position="78"/>
        <end position="97"/>
    </location>
</feature>
<accession>A0A4Q5IV82</accession>
<evidence type="ECO:0000256" key="3">
    <source>
        <dbReference type="ARBA" id="ARBA00022692"/>
    </source>
</evidence>
<comment type="caution">
    <text evidence="8">The sequence shown here is derived from an EMBL/GenBank/DDBJ whole genome shotgun (WGS) entry which is preliminary data.</text>
</comment>
<dbReference type="Proteomes" id="UP000291189">
    <property type="component" value="Unassembled WGS sequence"/>
</dbReference>
<evidence type="ECO:0000256" key="1">
    <source>
        <dbReference type="ARBA" id="ARBA00004651"/>
    </source>
</evidence>
<reference evidence="8 9" key="1">
    <citation type="submission" date="2019-01" db="EMBL/GenBank/DDBJ databases">
        <title>Nocardioides guangzhouensis sp. nov., an actinobacterium isolated from soil.</title>
        <authorList>
            <person name="Fu Y."/>
            <person name="Cai Y."/>
            <person name="Lin Z."/>
            <person name="Chen P."/>
        </authorList>
    </citation>
    <scope>NUCLEOTIDE SEQUENCE [LARGE SCALE GENOMIC DNA]</scope>
    <source>
        <strain evidence="8 9">NBRC 105384</strain>
    </source>
</reference>
<organism evidence="8 9">
    <name type="scientific">Nocardioides iriomotensis</name>
    <dbReference type="NCBI Taxonomy" id="715784"/>
    <lineage>
        <taxon>Bacteria</taxon>
        <taxon>Bacillati</taxon>
        <taxon>Actinomycetota</taxon>
        <taxon>Actinomycetes</taxon>
        <taxon>Propionibacteriales</taxon>
        <taxon>Nocardioidaceae</taxon>
        <taxon>Nocardioides</taxon>
    </lineage>
</organism>
<keyword evidence="9" id="KW-1185">Reference proteome</keyword>
<evidence type="ECO:0000313" key="8">
    <source>
        <dbReference type="EMBL" id="RYU08871.1"/>
    </source>
</evidence>